<organism evidence="2 3">
    <name type="scientific">Paenarthrobacter aromaticivorans</name>
    <dbReference type="NCBI Taxonomy" id="2849150"/>
    <lineage>
        <taxon>Bacteria</taxon>
        <taxon>Bacillati</taxon>
        <taxon>Actinomycetota</taxon>
        <taxon>Actinomycetes</taxon>
        <taxon>Micrococcales</taxon>
        <taxon>Micrococcaceae</taxon>
        <taxon>Paenarthrobacter</taxon>
    </lineage>
</organism>
<protein>
    <submittedName>
        <fullName evidence="2">Abi family protein</fullName>
    </submittedName>
</protein>
<evidence type="ECO:0000256" key="1">
    <source>
        <dbReference type="SAM" id="MobiDB-lite"/>
    </source>
</evidence>
<keyword evidence="3" id="KW-1185">Reference proteome</keyword>
<reference evidence="2 3" key="1">
    <citation type="submission" date="2021-06" db="EMBL/GenBank/DDBJ databases">
        <authorList>
            <person name="Jeong J.W."/>
        </authorList>
    </citation>
    <scope>NUCLEOTIDE SEQUENCE [LARGE SCALE GENOMIC DNA]</scope>
    <source>
        <strain evidence="2 3">MMS21-TAE1-1</strain>
    </source>
</reference>
<proteinExistence type="predicted"/>
<comment type="caution">
    <text evidence="2">The sequence shown here is derived from an EMBL/GenBank/DDBJ whole genome shotgun (WGS) entry which is preliminary data.</text>
</comment>
<evidence type="ECO:0000313" key="2">
    <source>
        <dbReference type="EMBL" id="MBU8867744.1"/>
    </source>
</evidence>
<sequence length="176" mass="19314">MRLYSFDASLRTATFASLTPLELALRGLLGHALGTIDECAHLKPALLGPRADQDTSYATWIQRYKRVSLIRRKTSSYTTTQSTAELSPFGRQWKSLTGAHPRTCTVSPRGRHRTASRTSSAHPGNRRPSRRIINEATIPLRGGYLRVIAQALLPHVNRSGKSASLPHVKRSGSGAC</sequence>
<dbReference type="Proteomes" id="UP000824166">
    <property type="component" value="Unassembled WGS sequence"/>
</dbReference>
<evidence type="ECO:0000313" key="3">
    <source>
        <dbReference type="Proteomes" id="UP000824166"/>
    </source>
</evidence>
<dbReference type="EMBL" id="JAHOPC010000010">
    <property type="protein sequence ID" value="MBU8867744.1"/>
    <property type="molecule type" value="Genomic_DNA"/>
</dbReference>
<accession>A0ABS6I9I1</accession>
<name>A0ABS6I9I1_9MICC</name>
<gene>
    <name evidence="2" type="ORF">KSW38_15760</name>
</gene>
<feature type="region of interest" description="Disordered" evidence="1">
    <location>
        <begin position="100"/>
        <end position="130"/>
    </location>
</feature>